<protein>
    <submittedName>
        <fullName evidence="2">Uncharacterized protein</fullName>
    </submittedName>
</protein>
<dbReference type="Proteomes" id="UP001144191">
    <property type="component" value="Unassembled WGS sequence"/>
</dbReference>
<feature type="region of interest" description="Disordered" evidence="1">
    <location>
        <begin position="54"/>
        <end position="75"/>
    </location>
</feature>
<sequence length="323" mass="36692">MAYHFCGDHRTPVFITDSSRRLSLGSLLSKSPSKPFGCVSIYTPPPSPALRNMSLPDDGLAVSPSGPPSSVLTSSTQPALEIYHHPRYSKGPPKSMLFKHSRHYKENEPSEQELPILSVSQNEPLAKPTIEFSYLNRMKLAIFPPREIAANRVTVRKICRGRRDEKDMLIEVPQPMNFVNCLLLMDIPLRKALQPFALLALRSFYAPYRSYVSQSRLSELIHHLLEDLTDLYFLVLSLYTLTLNMPACRITYLEGRLIGSSPTERSSLRKSIEEQRTDPSWGHYTKRYSQTCGFTRDELESAALKLPGNLDLVFWNYIEGAWA</sequence>
<comment type="caution">
    <text evidence="2">The sequence shown here is derived from an EMBL/GenBank/DDBJ whole genome shotgun (WGS) entry which is preliminary data.</text>
</comment>
<evidence type="ECO:0000313" key="3">
    <source>
        <dbReference type="Proteomes" id="UP001144191"/>
    </source>
</evidence>
<dbReference type="AlphaFoldDB" id="A0A9W6EH05"/>
<organism evidence="2 3">
    <name type="scientific">Aspergillus niger</name>
    <dbReference type="NCBI Taxonomy" id="5061"/>
    <lineage>
        <taxon>Eukaryota</taxon>
        <taxon>Fungi</taxon>
        <taxon>Dikarya</taxon>
        <taxon>Ascomycota</taxon>
        <taxon>Pezizomycotina</taxon>
        <taxon>Eurotiomycetes</taxon>
        <taxon>Eurotiomycetidae</taxon>
        <taxon>Eurotiales</taxon>
        <taxon>Aspergillaceae</taxon>
        <taxon>Aspergillus</taxon>
        <taxon>Aspergillus subgen. Circumdati</taxon>
    </lineage>
</organism>
<dbReference type="EMBL" id="BRPB01000186">
    <property type="protein sequence ID" value="GLA55962.1"/>
    <property type="molecule type" value="Genomic_DNA"/>
</dbReference>
<name>A0A9W6EH05_ASPNG</name>
<reference evidence="2" key="1">
    <citation type="submission" date="2022-07" db="EMBL/GenBank/DDBJ databases">
        <title>Taxonomy of Aspergillus series Nigri: significant species reduction supported by multi-species coalescent approaches.</title>
        <authorList>
            <person name="Bian C."/>
            <person name="Kusuya Y."/>
            <person name="Sklenar F."/>
            <person name="D'hooge E."/>
            <person name="Yaguchi T."/>
            <person name="Takahashi H."/>
            <person name="Hubka V."/>
        </authorList>
    </citation>
    <scope>NUCLEOTIDE SEQUENCE</scope>
    <source>
        <strain evidence="2">IFM 63604</strain>
    </source>
</reference>
<proteinExistence type="predicted"/>
<evidence type="ECO:0000313" key="2">
    <source>
        <dbReference type="EMBL" id="GLA55962.1"/>
    </source>
</evidence>
<gene>
    <name evidence="2" type="ORF">AnigIFM63604_003310</name>
</gene>
<evidence type="ECO:0000256" key="1">
    <source>
        <dbReference type="SAM" id="MobiDB-lite"/>
    </source>
</evidence>
<accession>A0A9W6EH05</accession>